<keyword evidence="1" id="KW-0812">Transmembrane</keyword>
<feature type="transmembrane region" description="Helical" evidence="1">
    <location>
        <begin position="32"/>
        <end position="51"/>
    </location>
</feature>
<keyword evidence="1" id="KW-1133">Transmembrane helix</keyword>
<protein>
    <submittedName>
        <fullName evidence="2">Uncharacterized protein</fullName>
    </submittedName>
</protein>
<keyword evidence="3" id="KW-1185">Reference proteome</keyword>
<proteinExistence type="predicted"/>
<organism evidence="2 3">
    <name type="scientific">Polaribacter marinus</name>
    <dbReference type="NCBI Taxonomy" id="2916838"/>
    <lineage>
        <taxon>Bacteria</taxon>
        <taxon>Pseudomonadati</taxon>
        <taxon>Bacteroidota</taxon>
        <taxon>Flavobacteriia</taxon>
        <taxon>Flavobacteriales</taxon>
        <taxon>Flavobacteriaceae</taxon>
    </lineage>
</organism>
<dbReference type="RefSeq" id="WP_242177703.1">
    <property type="nucleotide sequence ID" value="NZ_JAKQYM010000003.1"/>
</dbReference>
<gene>
    <name evidence="2" type="ORF">MC378_05360</name>
</gene>
<feature type="transmembrane region" description="Helical" evidence="1">
    <location>
        <begin position="6"/>
        <end position="25"/>
    </location>
</feature>
<keyword evidence="1" id="KW-0472">Membrane</keyword>
<evidence type="ECO:0000256" key="1">
    <source>
        <dbReference type="SAM" id="Phobius"/>
    </source>
</evidence>
<evidence type="ECO:0000313" key="2">
    <source>
        <dbReference type="EMBL" id="MCI2228586.1"/>
    </source>
</evidence>
<feature type="transmembrane region" description="Helical" evidence="1">
    <location>
        <begin position="71"/>
        <end position="93"/>
    </location>
</feature>
<comment type="caution">
    <text evidence="2">The sequence shown here is derived from an EMBL/GenBank/DDBJ whole genome shotgun (WGS) entry which is preliminary data.</text>
</comment>
<name>A0A9X1VS98_9FLAO</name>
<reference evidence="2" key="1">
    <citation type="submission" date="2022-02" db="EMBL/GenBank/DDBJ databases">
        <title>Polaribacter sp. MSW13, isolated from seawater.</title>
        <authorList>
            <person name="Kristyanto S."/>
            <person name="Jung J."/>
            <person name="Jeon C.O."/>
        </authorList>
    </citation>
    <scope>NUCLEOTIDE SEQUENCE</scope>
    <source>
        <strain evidence="2">MSW13</strain>
    </source>
</reference>
<dbReference type="AlphaFoldDB" id="A0A9X1VS98"/>
<accession>A0A9X1VS98</accession>
<evidence type="ECO:0000313" key="3">
    <source>
        <dbReference type="Proteomes" id="UP001139369"/>
    </source>
</evidence>
<dbReference type="Proteomes" id="UP001139369">
    <property type="component" value="Unassembled WGS sequence"/>
</dbReference>
<dbReference type="EMBL" id="JAKQYM010000003">
    <property type="protein sequence ID" value="MCI2228586.1"/>
    <property type="molecule type" value="Genomic_DNA"/>
</dbReference>
<sequence length="98" mass="10843">MTDTLIAIISIFVGMMGANFLGVFKKKFSLQFIGNTITGIFGSIFFIKMFSRLGFDPMTIMKTGSLNVVLFSINMLVSFLGGVLGLIFAKWLITKMNK</sequence>